<accession>A0A2H3JW31</accession>
<keyword evidence="2" id="KW-1185">Reference proteome</keyword>
<sequence length="434" mass="50336">MQNSAAFHRLDDDCLHEILLIVSWISPALSRESLLERRTFLAVTHVCTRWRNLTLASPRLWASIQFSWSASLALIAEVLQRSASMHLHIVYDGAGQVNTDSWLAPEDTLRAFAARYNLQLTAQLVSVNAWRMSSLILRNLNKCEWRTFRTHFRTTPAPQLQRLHLESYRNEFEAYDYEFIPYPHPALCEYSVKQLYVHLPECTSLTRLVLCRVRLSAIESLVHTIRSNPLLEILHIELFHSPREDLDQLSATSSDPVHLPQLRHLKIGSDAYSDHVHILMNMMFPPSVKVELLFYNSYYPLERPRNIAIYCASLVDILSSIDDLSITISRDLAQYTRSTWMVAQPTGMELFRAEWESHDPYEWALRNMSALEFPRLRRLHLYSRSALFTEEEWPALLPAFPTISELVLDIRPAMLAHLLRMFQKAADGDPHMID</sequence>
<dbReference type="EMBL" id="KB468157">
    <property type="protein sequence ID" value="PCH44193.1"/>
    <property type="molecule type" value="Genomic_DNA"/>
</dbReference>
<dbReference type="Proteomes" id="UP000218811">
    <property type="component" value="Unassembled WGS sequence"/>
</dbReference>
<gene>
    <name evidence="1" type="ORF">WOLCODRAFT_144864</name>
</gene>
<dbReference type="InterPro" id="IPR032675">
    <property type="entry name" value="LRR_dom_sf"/>
</dbReference>
<dbReference type="Gene3D" id="3.80.10.10">
    <property type="entry name" value="Ribonuclease Inhibitor"/>
    <property type="match status" value="1"/>
</dbReference>
<organism evidence="1 2">
    <name type="scientific">Wolfiporia cocos (strain MD-104)</name>
    <name type="common">Brown rot fungus</name>
    <dbReference type="NCBI Taxonomy" id="742152"/>
    <lineage>
        <taxon>Eukaryota</taxon>
        <taxon>Fungi</taxon>
        <taxon>Dikarya</taxon>
        <taxon>Basidiomycota</taxon>
        <taxon>Agaricomycotina</taxon>
        <taxon>Agaricomycetes</taxon>
        <taxon>Polyporales</taxon>
        <taxon>Phaeolaceae</taxon>
        <taxon>Wolfiporia</taxon>
    </lineage>
</organism>
<evidence type="ECO:0008006" key="3">
    <source>
        <dbReference type="Google" id="ProtNLM"/>
    </source>
</evidence>
<name>A0A2H3JW31_WOLCO</name>
<dbReference type="SUPFAM" id="SSF52047">
    <property type="entry name" value="RNI-like"/>
    <property type="match status" value="1"/>
</dbReference>
<proteinExistence type="predicted"/>
<dbReference type="AlphaFoldDB" id="A0A2H3JW31"/>
<feature type="non-terminal residue" evidence="1">
    <location>
        <position position="434"/>
    </location>
</feature>
<evidence type="ECO:0000313" key="1">
    <source>
        <dbReference type="EMBL" id="PCH44193.1"/>
    </source>
</evidence>
<evidence type="ECO:0000313" key="2">
    <source>
        <dbReference type="Proteomes" id="UP000218811"/>
    </source>
</evidence>
<protein>
    <recommendedName>
        <fullName evidence="3">F-box domain-containing protein</fullName>
    </recommendedName>
</protein>
<reference evidence="1 2" key="1">
    <citation type="journal article" date="2012" name="Science">
        <title>The Paleozoic origin of enzymatic lignin decomposition reconstructed from 31 fungal genomes.</title>
        <authorList>
            <person name="Floudas D."/>
            <person name="Binder M."/>
            <person name="Riley R."/>
            <person name="Barry K."/>
            <person name="Blanchette R.A."/>
            <person name="Henrissat B."/>
            <person name="Martinez A.T."/>
            <person name="Otillar R."/>
            <person name="Spatafora J.W."/>
            <person name="Yadav J.S."/>
            <person name="Aerts A."/>
            <person name="Benoit I."/>
            <person name="Boyd A."/>
            <person name="Carlson A."/>
            <person name="Copeland A."/>
            <person name="Coutinho P.M."/>
            <person name="de Vries R.P."/>
            <person name="Ferreira P."/>
            <person name="Findley K."/>
            <person name="Foster B."/>
            <person name="Gaskell J."/>
            <person name="Glotzer D."/>
            <person name="Gorecki P."/>
            <person name="Heitman J."/>
            <person name="Hesse C."/>
            <person name="Hori C."/>
            <person name="Igarashi K."/>
            <person name="Jurgens J.A."/>
            <person name="Kallen N."/>
            <person name="Kersten P."/>
            <person name="Kohler A."/>
            <person name="Kuees U."/>
            <person name="Kumar T.K.A."/>
            <person name="Kuo A."/>
            <person name="LaButti K."/>
            <person name="Larrondo L.F."/>
            <person name="Lindquist E."/>
            <person name="Ling A."/>
            <person name="Lombard V."/>
            <person name="Lucas S."/>
            <person name="Lundell T."/>
            <person name="Martin R."/>
            <person name="McLaughlin D.J."/>
            <person name="Morgenstern I."/>
            <person name="Morin E."/>
            <person name="Murat C."/>
            <person name="Nagy L.G."/>
            <person name="Nolan M."/>
            <person name="Ohm R.A."/>
            <person name="Patyshakuliyeva A."/>
            <person name="Rokas A."/>
            <person name="Ruiz-Duenas F.J."/>
            <person name="Sabat G."/>
            <person name="Salamov A."/>
            <person name="Samejima M."/>
            <person name="Schmutz J."/>
            <person name="Slot J.C."/>
            <person name="St John F."/>
            <person name="Stenlid J."/>
            <person name="Sun H."/>
            <person name="Sun S."/>
            <person name="Syed K."/>
            <person name="Tsang A."/>
            <person name="Wiebenga A."/>
            <person name="Young D."/>
            <person name="Pisabarro A."/>
            <person name="Eastwood D.C."/>
            <person name="Martin F."/>
            <person name="Cullen D."/>
            <person name="Grigoriev I.V."/>
            <person name="Hibbett D.S."/>
        </authorList>
    </citation>
    <scope>NUCLEOTIDE SEQUENCE [LARGE SCALE GENOMIC DNA]</scope>
    <source>
        <strain evidence="1 2">MD-104</strain>
    </source>
</reference>
<dbReference type="OrthoDB" id="2804638at2759"/>